<dbReference type="PANTHER" id="PTHR42831:SF1">
    <property type="entry name" value="FE-S PROTEIN MATURATION AUXILIARY FACTOR YITW"/>
    <property type="match status" value="1"/>
</dbReference>
<feature type="region of interest" description="Disordered" evidence="1">
    <location>
        <begin position="1"/>
        <end position="37"/>
    </location>
</feature>
<dbReference type="InterPro" id="IPR034904">
    <property type="entry name" value="FSCA_dom_sf"/>
</dbReference>
<dbReference type="NCBIfam" id="TIGR02945">
    <property type="entry name" value="SUF_assoc"/>
    <property type="match status" value="1"/>
</dbReference>
<dbReference type="EMBL" id="UINC01105035">
    <property type="protein sequence ID" value="SVC68656.1"/>
    <property type="molecule type" value="Genomic_DNA"/>
</dbReference>
<organism evidence="3">
    <name type="scientific">marine metagenome</name>
    <dbReference type="NCBI Taxonomy" id="408172"/>
    <lineage>
        <taxon>unclassified sequences</taxon>
        <taxon>metagenomes</taxon>
        <taxon>ecological metagenomes</taxon>
    </lineage>
</organism>
<dbReference type="Gene3D" id="3.30.300.130">
    <property type="entry name" value="Fe-S cluster assembly (FSCA)"/>
    <property type="match status" value="1"/>
</dbReference>
<dbReference type="Pfam" id="PF01883">
    <property type="entry name" value="FeS_assembly_P"/>
    <property type="match status" value="1"/>
</dbReference>
<gene>
    <name evidence="3" type="ORF">METZ01_LOCUS321510</name>
</gene>
<protein>
    <recommendedName>
        <fullName evidence="2">MIP18 family-like domain-containing protein</fullName>
    </recommendedName>
</protein>
<dbReference type="InterPro" id="IPR052339">
    <property type="entry name" value="Fe-S_Maturation_MIP18"/>
</dbReference>
<evidence type="ECO:0000259" key="2">
    <source>
        <dbReference type="Pfam" id="PF01883"/>
    </source>
</evidence>
<name>A0A382P5T8_9ZZZZ</name>
<accession>A0A382P5T8</accession>
<feature type="compositionally biased region" description="Basic and acidic residues" evidence="1">
    <location>
        <begin position="1"/>
        <end position="13"/>
    </location>
</feature>
<reference evidence="3" key="1">
    <citation type="submission" date="2018-05" db="EMBL/GenBank/DDBJ databases">
        <authorList>
            <person name="Lanie J.A."/>
            <person name="Ng W.-L."/>
            <person name="Kazmierczak K.M."/>
            <person name="Andrzejewski T.M."/>
            <person name="Davidsen T.M."/>
            <person name="Wayne K.J."/>
            <person name="Tettelin H."/>
            <person name="Glass J.I."/>
            <person name="Rusch D."/>
            <person name="Podicherti R."/>
            <person name="Tsui H.-C.T."/>
            <person name="Winkler M.E."/>
        </authorList>
    </citation>
    <scope>NUCLEOTIDE SEQUENCE</scope>
</reference>
<proteinExistence type="predicted"/>
<dbReference type="PANTHER" id="PTHR42831">
    <property type="entry name" value="FE-S PROTEIN MATURATION AUXILIARY FACTOR YITW"/>
    <property type="match status" value="1"/>
</dbReference>
<dbReference type="InterPro" id="IPR002744">
    <property type="entry name" value="MIP18-like"/>
</dbReference>
<dbReference type="InterPro" id="IPR014291">
    <property type="entry name" value="SUF_FeS_clus_asmbl-assoc"/>
</dbReference>
<sequence length="135" mass="14696">MSNDDDRSVRDFMPEPGGTTDLSAQAGASLPSGEEAADKSKIIEALRTVYDPEIPVNIYDLGLVYRSDIDHRGRVAVEMTLTAPACPVASEMPQWVADAVASVEGVGEVHVCLVWDPPWDQDMMSEDARLELGMF</sequence>
<dbReference type="AlphaFoldDB" id="A0A382P5T8"/>
<evidence type="ECO:0000313" key="3">
    <source>
        <dbReference type="EMBL" id="SVC68656.1"/>
    </source>
</evidence>
<evidence type="ECO:0000256" key="1">
    <source>
        <dbReference type="SAM" id="MobiDB-lite"/>
    </source>
</evidence>
<dbReference type="SUPFAM" id="SSF117916">
    <property type="entry name" value="Fe-S cluster assembly (FSCA) domain-like"/>
    <property type="match status" value="1"/>
</dbReference>
<feature type="domain" description="MIP18 family-like" evidence="2">
    <location>
        <begin position="39"/>
        <end position="111"/>
    </location>
</feature>